<dbReference type="SUPFAM" id="SSF53474">
    <property type="entry name" value="alpha/beta-Hydrolases"/>
    <property type="match status" value="1"/>
</dbReference>
<dbReference type="InterPro" id="IPR018712">
    <property type="entry name" value="Tle1-like_cat"/>
</dbReference>
<feature type="domain" description="T6SS Phospholipase effector Tle1-like catalytic" evidence="2">
    <location>
        <begin position="56"/>
        <end position="339"/>
    </location>
</feature>
<comment type="caution">
    <text evidence="3">The sequence shown here is derived from an EMBL/GenBank/DDBJ whole genome shotgun (WGS) entry which is preliminary data.</text>
</comment>
<dbReference type="Pfam" id="PF09994">
    <property type="entry name" value="T6SS_Tle1-like_cat"/>
    <property type="match status" value="1"/>
</dbReference>
<gene>
    <name evidence="3" type="ORF">QCA50_006898</name>
</gene>
<dbReference type="PANTHER" id="PTHR33840">
    <property type="match status" value="1"/>
</dbReference>
<feature type="region of interest" description="Disordered" evidence="1">
    <location>
        <begin position="1"/>
        <end position="54"/>
    </location>
</feature>
<evidence type="ECO:0000259" key="2">
    <source>
        <dbReference type="Pfam" id="PF09994"/>
    </source>
</evidence>
<proteinExistence type="predicted"/>
<dbReference type="EMBL" id="JASBNA010000007">
    <property type="protein sequence ID" value="KAK7690243.1"/>
    <property type="molecule type" value="Genomic_DNA"/>
</dbReference>
<evidence type="ECO:0000313" key="4">
    <source>
        <dbReference type="Proteomes" id="UP001385951"/>
    </source>
</evidence>
<feature type="region of interest" description="Disordered" evidence="1">
    <location>
        <begin position="440"/>
        <end position="475"/>
    </location>
</feature>
<dbReference type="AlphaFoldDB" id="A0AAW0GJ26"/>
<reference evidence="3 4" key="1">
    <citation type="submission" date="2022-09" db="EMBL/GenBank/DDBJ databases">
        <authorList>
            <person name="Palmer J.M."/>
        </authorList>
    </citation>
    <scope>NUCLEOTIDE SEQUENCE [LARGE SCALE GENOMIC DNA]</scope>
    <source>
        <strain evidence="3 4">DSM 7382</strain>
    </source>
</reference>
<dbReference type="InterPro" id="IPR029058">
    <property type="entry name" value="AB_hydrolase_fold"/>
</dbReference>
<evidence type="ECO:0000313" key="3">
    <source>
        <dbReference type="EMBL" id="KAK7690243.1"/>
    </source>
</evidence>
<dbReference type="Proteomes" id="UP001385951">
    <property type="component" value="Unassembled WGS sequence"/>
</dbReference>
<accession>A0AAW0GJ26</accession>
<feature type="compositionally biased region" description="Polar residues" evidence="1">
    <location>
        <begin position="32"/>
        <end position="43"/>
    </location>
</feature>
<protein>
    <recommendedName>
        <fullName evidence="2">T6SS Phospholipase effector Tle1-like catalytic domain-containing protein</fullName>
    </recommendedName>
</protein>
<keyword evidence="4" id="KW-1185">Reference proteome</keyword>
<feature type="compositionally biased region" description="Polar residues" evidence="1">
    <location>
        <begin position="1"/>
        <end position="23"/>
    </location>
</feature>
<evidence type="ECO:0000256" key="1">
    <source>
        <dbReference type="SAM" id="MobiDB-lite"/>
    </source>
</evidence>
<sequence length="522" mass="58119">MVMESKSVQSGPQIEQDLLTTKHASSDRIQRETSPNRGRSSTDPARPTTPLARPNKRIIICCDGTWQDGLSVSQRWKYTNIIRLARAINRSDERTVPPTPQIVFYQTGVGTDTFTAMQLLDGAVGATLGEKVQEAYGFLAHNYQPGDEIFLFGFSRGAYTARTVAAFIGAIGILDRRDMDHFAEIFLALQKRGMTKDDKEISELDETLKPWIHHDAPGRRQVKPDGDDVRFTIKCVGVFDTVGSVGLPDSLTIRNSKRIKDLFGFPDRLLGHHIARAYHAVALNENRKDFKCAKFHQTDKGKEKGQTLKQCWFAGSHSDIGGGYEEHDLAELSLFWMAANIEDILSLDLDYLISLRDPVASWGAQSPHDSSTGIFSLTGKIKREIPIQTDEITNETIHLSVLQQPNLDPALAENIRQNPSLIAPLLPLEEQVKAIWQPSETKSKKYQNRKSTQEMDENHSVSTAAKRTVHSGKHAGKGILKHATHKKAMTTESGQPVYEKNGFGKAVNETSVGLLMKEILKP</sequence>
<dbReference type="PANTHER" id="PTHR33840:SF1">
    <property type="entry name" value="TLE1 PHOSPHOLIPASE DOMAIN-CONTAINING PROTEIN"/>
    <property type="match status" value="1"/>
</dbReference>
<name>A0AAW0GJ26_9APHY</name>
<organism evidence="3 4">
    <name type="scientific">Cerrena zonata</name>
    <dbReference type="NCBI Taxonomy" id="2478898"/>
    <lineage>
        <taxon>Eukaryota</taxon>
        <taxon>Fungi</taxon>
        <taxon>Dikarya</taxon>
        <taxon>Basidiomycota</taxon>
        <taxon>Agaricomycotina</taxon>
        <taxon>Agaricomycetes</taxon>
        <taxon>Polyporales</taxon>
        <taxon>Cerrenaceae</taxon>
        <taxon>Cerrena</taxon>
    </lineage>
</organism>